<dbReference type="Gene3D" id="1.20.90.10">
    <property type="entry name" value="Phospholipase A2 domain"/>
    <property type="match status" value="1"/>
</dbReference>
<evidence type="ECO:0000313" key="10">
    <source>
        <dbReference type="Proteomes" id="UP000183832"/>
    </source>
</evidence>
<evidence type="ECO:0000256" key="4">
    <source>
        <dbReference type="PIRSR" id="PIRSR601211-2"/>
    </source>
</evidence>
<dbReference type="InterPro" id="IPR001211">
    <property type="entry name" value="PLA2"/>
</dbReference>
<accession>A0A1J1IZP7</accession>
<comment type="catalytic activity">
    <reaction evidence="7">
        <text>a 1,2-diacyl-sn-glycero-3-phosphocholine + H2O = a 1-acyl-sn-glycero-3-phosphocholine + a fatty acid + H(+)</text>
        <dbReference type="Rhea" id="RHEA:15801"/>
        <dbReference type="ChEBI" id="CHEBI:15377"/>
        <dbReference type="ChEBI" id="CHEBI:15378"/>
        <dbReference type="ChEBI" id="CHEBI:28868"/>
        <dbReference type="ChEBI" id="CHEBI:57643"/>
        <dbReference type="ChEBI" id="CHEBI:58168"/>
        <dbReference type="EC" id="3.1.1.4"/>
    </reaction>
</comment>
<dbReference type="Pfam" id="PF00068">
    <property type="entry name" value="Phospholip_A2_1"/>
    <property type="match status" value="1"/>
</dbReference>
<organism evidence="9 10">
    <name type="scientific">Clunio marinus</name>
    <dbReference type="NCBI Taxonomy" id="568069"/>
    <lineage>
        <taxon>Eukaryota</taxon>
        <taxon>Metazoa</taxon>
        <taxon>Ecdysozoa</taxon>
        <taxon>Arthropoda</taxon>
        <taxon>Hexapoda</taxon>
        <taxon>Insecta</taxon>
        <taxon>Pterygota</taxon>
        <taxon>Neoptera</taxon>
        <taxon>Endopterygota</taxon>
        <taxon>Diptera</taxon>
        <taxon>Nematocera</taxon>
        <taxon>Chironomoidea</taxon>
        <taxon>Chironomidae</taxon>
        <taxon>Clunio</taxon>
    </lineage>
</organism>
<dbReference type="GO" id="GO:0004623">
    <property type="term" value="F:phospholipase A2 activity"/>
    <property type="evidence" value="ECO:0007669"/>
    <property type="project" value="UniProtKB-EC"/>
</dbReference>
<keyword evidence="10" id="KW-1185">Reference proteome</keyword>
<comment type="cofactor">
    <cofactor evidence="4">
        <name>Ca(2+)</name>
        <dbReference type="ChEBI" id="CHEBI:29108"/>
    </cofactor>
    <text evidence="4">Binds 1 Ca(2+) ion per subunit.</text>
</comment>
<dbReference type="PRINTS" id="PR00389">
    <property type="entry name" value="PHPHLIPASEA2"/>
</dbReference>
<sequence>MFSSNISDVNEHHREVRSKRDVFNLYSMIKCATGCDPLIYKGYGCYCGFLGSGRALDGIDRCCKAHDYCYNSANYYNVYGCKI</sequence>
<proteinExistence type="inferred from homology"/>
<dbReference type="GO" id="GO:0005509">
    <property type="term" value="F:calcium ion binding"/>
    <property type="evidence" value="ECO:0007669"/>
    <property type="project" value="InterPro"/>
</dbReference>
<feature type="binding site" evidence="4">
    <location>
        <position position="48"/>
    </location>
    <ligand>
        <name>Ca(2+)</name>
        <dbReference type="ChEBI" id="CHEBI:29108"/>
    </ligand>
</feature>
<evidence type="ECO:0000256" key="6">
    <source>
        <dbReference type="RuleBase" id="RU003654"/>
    </source>
</evidence>
<keyword evidence="4 7" id="KW-0106">Calcium</keyword>
<dbReference type="GO" id="GO:0005576">
    <property type="term" value="C:extracellular region"/>
    <property type="evidence" value="ECO:0007669"/>
    <property type="project" value="UniProtKB-SubCell"/>
</dbReference>
<evidence type="ECO:0000256" key="7">
    <source>
        <dbReference type="RuleBase" id="RU361236"/>
    </source>
</evidence>
<evidence type="ECO:0000256" key="1">
    <source>
        <dbReference type="ARBA" id="ARBA00004613"/>
    </source>
</evidence>
<reference evidence="9 10" key="1">
    <citation type="submission" date="2015-04" db="EMBL/GenBank/DDBJ databases">
        <authorList>
            <person name="Syromyatnikov M.Y."/>
            <person name="Popov V.N."/>
        </authorList>
    </citation>
    <scope>NUCLEOTIDE SEQUENCE [LARGE SCALE GENOMIC DNA]</scope>
</reference>
<dbReference type="SUPFAM" id="SSF48619">
    <property type="entry name" value="Phospholipase A2, PLA2"/>
    <property type="match status" value="1"/>
</dbReference>
<comment type="similarity">
    <text evidence="6">Belongs to the phospholipase A2 family.</text>
</comment>
<keyword evidence="4" id="KW-0479">Metal-binding</keyword>
<dbReference type="InterPro" id="IPR033113">
    <property type="entry name" value="PLA2_histidine"/>
</dbReference>
<comment type="subcellular location">
    <subcellularLocation>
        <location evidence="1 7">Secreted</location>
    </subcellularLocation>
</comment>
<dbReference type="PROSITE" id="PS00118">
    <property type="entry name" value="PA2_HIS"/>
    <property type="match status" value="1"/>
</dbReference>
<dbReference type="GO" id="GO:0016042">
    <property type="term" value="P:lipid catabolic process"/>
    <property type="evidence" value="ECO:0007669"/>
    <property type="project" value="InterPro"/>
</dbReference>
<dbReference type="SMART" id="SM00085">
    <property type="entry name" value="PA2c"/>
    <property type="match status" value="1"/>
</dbReference>
<evidence type="ECO:0000313" key="9">
    <source>
        <dbReference type="EMBL" id="CRL05186.1"/>
    </source>
</evidence>
<evidence type="ECO:0000256" key="2">
    <source>
        <dbReference type="ARBA" id="ARBA00022525"/>
    </source>
</evidence>
<dbReference type="InterPro" id="IPR016090">
    <property type="entry name" value="PLA2-like_dom"/>
</dbReference>
<dbReference type="GO" id="GO:0050482">
    <property type="term" value="P:arachidonate secretion"/>
    <property type="evidence" value="ECO:0007669"/>
    <property type="project" value="InterPro"/>
</dbReference>
<feature type="disulfide bond" evidence="5">
    <location>
        <begin position="47"/>
        <end position="63"/>
    </location>
</feature>
<dbReference type="GO" id="GO:0006644">
    <property type="term" value="P:phospholipid metabolic process"/>
    <property type="evidence" value="ECO:0007669"/>
    <property type="project" value="InterPro"/>
</dbReference>
<dbReference type="Proteomes" id="UP000183832">
    <property type="component" value="Unassembled WGS sequence"/>
</dbReference>
<dbReference type="PANTHER" id="PTHR11716">
    <property type="entry name" value="PHOSPHOLIPASE A2 FAMILY MEMBER"/>
    <property type="match status" value="1"/>
</dbReference>
<feature type="binding site" evidence="4">
    <location>
        <position position="67"/>
    </location>
    <ligand>
        <name>Ca(2+)</name>
        <dbReference type="ChEBI" id="CHEBI:29108"/>
    </ligand>
</feature>
<name>A0A1J1IZP7_9DIPT</name>
<keyword evidence="7" id="KW-0443">Lipid metabolism</keyword>
<evidence type="ECO:0000256" key="5">
    <source>
        <dbReference type="PIRSR" id="PIRSR601211-3"/>
    </source>
</evidence>
<evidence type="ECO:0000256" key="3">
    <source>
        <dbReference type="ARBA" id="ARBA00023157"/>
    </source>
</evidence>
<feature type="binding site" evidence="4">
    <location>
        <position position="46"/>
    </location>
    <ligand>
        <name>Ca(2+)</name>
        <dbReference type="ChEBI" id="CHEBI:29108"/>
    </ligand>
</feature>
<dbReference type="AlphaFoldDB" id="A0A1J1IZP7"/>
<feature type="domain" description="Phospholipase A2-like central" evidence="8">
    <location>
        <begin position="21"/>
        <end position="82"/>
    </location>
</feature>
<keyword evidence="3 5" id="KW-1015">Disulfide bond</keyword>
<dbReference type="EMBL" id="CVRI01000064">
    <property type="protein sequence ID" value="CRL05186.1"/>
    <property type="molecule type" value="Genomic_DNA"/>
</dbReference>
<evidence type="ECO:0000259" key="8">
    <source>
        <dbReference type="SMART" id="SM00085"/>
    </source>
</evidence>
<dbReference type="OrthoDB" id="5841574at2759"/>
<dbReference type="STRING" id="568069.A0A1J1IZP7"/>
<dbReference type="InterPro" id="IPR036444">
    <property type="entry name" value="PLipase_A2_dom_sf"/>
</dbReference>
<keyword evidence="2 7" id="KW-0964">Secreted</keyword>
<dbReference type="PANTHER" id="PTHR11716:SF107">
    <property type="entry name" value="PHOSPHOLIPASE A2"/>
    <property type="match status" value="1"/>
</dbReference>
<keyword evidence="7" id="KW-0378">Hydrolase</keyword>
<gene>
    <name evidence="9" type="primary">putative Phospholipase A2</name>
    <name evidence="9" type="ORF">CLUMA_CG018100</name>
</gene>
<protein>
    <recommendedName>
        <fullName evidence="7">Phospholipase A2</fullName>
        <ecNumber evidence="7">3.1.1.4</ecNumber>
    </recommendedName>
</protein>
<dbReference type="EC" id="3.1.1.4" evidence="7"/>